<comment type="caution">
    <text evidence="1">The sequence shown here is derived from an EMBL/GenBank/DDBJ whole genome shotgun (WGS) entry which is preliminary data.</text>
</comment>
<name>A0AA89P6C9_9BACL</name>
<evidence type="ECO:0000313" key="2">
    <source>
        <dbReference type="Proteomes" id="UP000613002"/>
    </source>
</evidence>
<reference evidence="1 2" key="1">
    <citation type="submission" date="2020-08" db="EMBL/GenBank/DDBJ databases">
        <title>Genomic Encyclopedia of Type Strains, Phase IV (KMG-IV): sequencing the most valuable type-strain genomes for metagenomic binning, comparative biology and taxonomic classification.</title>
        <authorList>
            <person name="Goeker M."/>
        </authorList>
    </citation>
    <scope>NUCLEOTIDE SEQUENCE [LARGE SCALE GENOMIC DNA]</scope>
    <source>
        <strain evidence="1 2">DSM 14590</strain>
    </source>
</reference>
<dbReference type="Proteomes" id="UP000613002">
    <property type="component" value="Unassembled WGS sequence"/>
</dbReference>
<sequence>MSKYQTVNHQQLELLEIFIICWCRKHYMEISHGRTELLL</sequence>
<evidence type="ECO:0000313" key="1">
    <source>
        <dbReference type="EMBL" id="MBB3870442.1"/>
    </source>
</evidence>
<organism evidence="1 2">
    <name type="scientific">Parageobacillus toebii NBRC 107807</name>
    <dbReference type="NCBI Taxonomy" id="1223503"/>
    <lineage>
        <taxon>Bacteria</taxon>
        <taxon>Bacillati</taxon>
        <taxon>Bacillota</taxon>
        <taxon>Bacilli</taxon>
        <taxon>Bacillales</taxon>
        <taxon>Anoxybacillaceae</taxon>
        <taxon>Parageobacillus</taxon>
    </lineage>
</organism>
<accession>A0AA89P6C9</accession>
<gene>
    <name evidence="1" type="ORF">HNR78_003397</name>
</gene>
<dbReference type="AlphaFoldDB" id="A0AA89P6C9"/>
<dbReference type="EMBL" id="JACICZ010000027">
    <property type="protein sequence ID" value="MBB3870442.1"/>
    <property type="molecule type" value="Genomic_DNA"/>
</dbReference>
<protein>
    <submittedName>
        <fullName evidence="1">Uncharacterized protein</fullName>
    </submittedName>
</protein>
<proteinExistence type="predicted"/>
<keyword evidence="2" id="KW-1185">Reference proteome</keyword>